<dbReference type="OrthoDB" id="8990499at2"/>
<evidence type="ECO:0000313" key="1">
    <source>
        <dbReference type="EMBL" id="SDG07515.1"/>
    </source>
</evidence>
<dbReference type="InterPro" id="IPR007183">
    <property type="entry name" value="UPF0280"/>
</dbReference>
<dbReference type="EMBL" id="FNCJ01000002">
    <property type="protein sequence ID" value="SDG07515.1"/>
    <property type="molecule type" value="Genomic_DNA"/>
</dbReference>
<name>A0A1G7RA52_9BURK</name>
<dbReference type="AlphaFoldDB" id="A0A1G7RA52"/>
<dbReference type="SUPFAM" id="SSF143631">
    <property type="entry name" value="ApbE-like"/>
    <property type="match status" value="1"/>
</dbReference>
<dbReference type="Gene3D" id="3.10.520.10">
    <property type="entry name" value="ApbE-like domains"/>
    <property type="match status" value="1"/>
</dbReference>
<dbReference type="PIRSF" id="PIRSF006421">
    <property type="entry name" value="UCP006421"/>
    <property type="match status" value="1"/>
</dbReference>
<dbReference type="Proteomes" id="UP000199706">
    <property type="component" value="Unassembled WGS sequence"/>
</dbReference>
<evidence type="ECO:0000313" key="2">
    <source>
        <dbReference type="Proteomes" id="UP000199706"/>
    </source>
</evidence>
<dbReference type="RefSeq" id="WP_090682904.1">
    <property type="nucleotide sequence ID" value="NZ_CADERL010000014.1"/>
</dbReference>
<proteinExistence type="predicted"/>
<accession>A0A1G7RA52</accession>
<dbReference type="NCBIfam" id="NF003322">
    <property type="entry name" value="PRK04334.1-2"/>
    <property type="match status" value="1"/>
</dbReference>
<dbReference type="InterPro" id="IPR003374">
    <property type="entry name" value="ApbE-like_sf"/>
</dbReference>
<reference evidence="1 2" key="1">
    <citation type="submission" date="2016-10" db="EMBL/GenBank/DDBJ databases">
        <authorList>
            <person name="de Groot N.N."/>
        </authorList>
    </citation>
    <scope>NUCLEOTIDE SEQUENCE [LARGE SCALE GENOMIC DNA]</scope>
    <source>
        <strain evidence="1 2">LMG 2247</strain>
    </source>
</reference>
<protein>
    <recommendedName>
        <fullName evidence="3">FAD:protein FMN transferase</fullName>
    </recommendedName>
</protein>
<gene>
    <name evidence="1" type="ORF">SAMN05216466_10223</name>
</gene>
<evidence type="ECO:0008006" key="3">
    <source>
        <dbReference type="Google" id="ProtNLM"/>
    </source>
</evidence>
<sequence length="331" mass="35151">MTATRAPLDATRWHLQHGPIDLIIGADGDAAAVRAAHEACWQRFTTILDELVAELPALRRPVRPDALSRPCEGRVASRMWDACFPHRARYITPMAAVAGSVADELIAAFVRPGVKRAFINNGGDIALHLDEGQHYRIGVFMDLAEFTQTRLAEGLKLDANLTLDAVQPVRGIATSGWRGRSFSLGIADSVTVLARNAAAADAAATMIANAVDLKHADIVRQPASSLKDDSDLGDLLVTVDVPPLPQPLVDFALARGAQEATRLHEQGLIEGAALFLQRRVRVVGMAVPGALASNAEGGMGLTGDATSAHVAHSIHRPHYPTEAPCSKSAAC</sequence>
<organism evidence="1 2">
    <name type="scientific">Paraburkholderia phenazinium</name>
    <dbReference type="NCBI Taxonomy" id="60549"/>
    <lineage>
        <taxon>Bacteria</taxon>
        <taxon>Pseudomonadati</taxon>
        <taxon>Pseudomonadota</taxon>
        <taxon>Betaproteobacteria</taxon>
        <taxon>Burkholderiales</taxon>
        <taxon>Burkholderiaceae</taxon>
        <taxon>Paraburkholderia</taxon>
    </lineage>
</organism>